<keyword evidence="4" id="KW-0732">Signal</keyword>
<evidence type="ECO:0000313" key="11">
    <source>
        <dbReference type="Proteomes" id="UP000249890"/>
    </source>
</evidence>
<dbReference type="PANTHER" id="PTHR35789">
    <property type="entry name" value="SPORE GERMINATION PROTEIN B3"/>
    <property type="match status" value="1"/>
</dbReference>
<dbReference type="GO" id="GO:0009847">
    <property type="term" value="P:spore germination"/>
    <property type="evidence" value="ECO:0007669"/>
    <property type="project" value="InterPro"/>
</dbReference>
<evidence type="ECO:0000256" key="1">
    <source>
        <dbReference type="ARBA" id="ARBA00004635"/>
    </source>
</evidence>
<keyword evidence="6" id="KW-0564">Palmitate</keyword>
<dbReference type="Pfam" id="PF05504">
    <property type="entry name" value="Spore_GerAC"/>
    <property type="match status" value="1"/>
</dbReference>
<dbReference type="RefSeq" id="WP_087919467.1">
    <property type="nucleotide sequence ID" value="NZ_CP021780.1"/>
</dbReference>
<evidence type="ECO:0000259" key="8">
    <source>
        <dbReference type="Pfam" id="PF05504"/>
    </source>
</evidence>
<feature type="domain" description="Spore germination protein N-terminal" evidence="9">
    <location>
        <begin position="26"/>
        <end position="197"/>
    </location>
</feature>
<keyword evidence="7" id="KW-0449">Lipoprotein</keyword>
<dbReference type="GO" id="GO:0016020">
    <property type="term" value="C:membrane"/>
    <property type="evidence" value="ECO:0007669"/>
    <property type="project" value="UniProtKB-SubCell"/>
</dbReference>
<dbReference type="AlphaFoldDB" id="A0A2Z2KH07"/>
<reference evidence="10 11" key="1">
    <citation type="submission" date="2017-06" db="EMBL/GenBank/DDBJ databases">
        <title>Complete genome sequence of Paenibacillus donghaensis KCTC 13049T isolated from East Sea sediment, South Korea.</title>
        <authorList>
            <person name="Jung B.K."/>
            <person name="Hong S.-J."/>
            <person name="Shin J.-H."/>
        </authorList>
    </citation>
    <scope>NUCLEOTIDE SEQUENCE [LARGE SCALE GENOMIC DNA]</scope>
    <source>
        <strain evidence="10 11">KCTC 13049</strain>
    </source>
</reference>
<dbReference type="EMBL" id="CP021780">
    <property type="protein sequence ID" value="ASA25504.1"/>
    <property type="molecule type" value="Genomic_DNA"/>
</dbReference>
<evidence type="ECO:0000256" key="7">
    <source>
        <dbReference type="ARBA" id="ARBA00023288"/>
    </source>
</evidence>
<evidence type="ECO:0000256" key="2">
    <source>
        <dbReference type="ARBA" id="ARBA00007886"/>
    </source>
</evidence>
<dbReference type="Pfam" id="PF25198">
    <property type="entry name" value="Spore_GerAC_N"/>
    <property type="match status" value="1"/>
</dbReference>
<evidence type="ECO:0000256" key="6">
    <source>
        <dbReference type="ARBA" id="ARBA00023139"/>
    </source>
</evidence>
<evidence type="ECO:0000256" key="5">
    <source>
        <dbReference type="ARBA" id="ARBA00023136"/>
    </source>
</evidence>
<feature type="domain" description="Spore germination GerAC-like C-terminal" evidence="8">
    <location>
        <begin position="210"/>
        <end position="373"/>
    </location>
</feature>
<dbReference type="InterPro" id="IPR008844">
    <property type="entry name" value="Spore_GerAC-like"/>
</dbReference>
<evidence type="ECO:0000256" key="3">
    <source>
        <dbReference type="ARBA" id="ARBA00022544"/>
    </source>
</evidence>
<organism evidence="10 11">
    <name type="scientific">Paenibacillus donghaensis</name>
    <dbReference type="NCBI Taxonomy" id="414771"/>
    <lineage>
        <taxon>Bacteria</taxon>
        <taxon>Bacillati</taxon>
        <taxon>Bacillota</taxon>
        <taxon>Bacilli</taxon>
        <taxon>Bacillales</taxon>
        <taxon>Paenibacillaceae</taxon>
        <taxon>Paenibacillus</taxon>
    </lineage>
</organism>
<comment type="subcellular location">
    <subcellularLocation>
        <location evidence="1">Membrane</location>
        <topology evidence="1">Lipid-anchor</topology>
    </subcellularLocation>
</comment>
<proteinExistence type="inferred from homology"/>
<dbReference type="Proteomes" id="UP000249890">
    <property type="component" value="Chromosome"/>
</dbReference>
<sequence>MSSYRPSLLLLSLLLLLPGVSGCWNYAEVDDMSIVAGVAIDKDKKAGKLLITTELFDTKGELQQNQASFKIVTLSGDTMFDIVRNMISMTGKKLFWSHSKAIIISEEIAREGVIRVIDWYSRDTETRSDVYIYVSGEPTARALLNMNGTSEMIMSFELAQMMRNETHVSTAPVVEIWDFIDKLESEGKSAMAPIVSIYANNKQKNERVYGTAIFSNDKMVGIVSGEESKYLLFAKDDVKGGVLVVGNESGVPTYSLEILKSATKLKPRWVNGRLQMHVQVLVETGLDEVMTAEGFNNFSDVQSIEQRGEEEVRQRIAAIIQKLQQEYHADVLGYGEIVHQEMPKLWKKISKNWPQEFAEMDIEVEAKVVIRSSAKTSRSIKMGD</sequence>
<keyword evidence="11" id="KW-1185">Reference proteome</keyword>
<comment type="similarity">
    <text evidence="2">Belongs to the GerABKC lipoprotein family.</text>
</comment>
<gene>
    <name evidence="10" type="ORF">B9T62_35105</name>
</gene>
<dbReference type="InterPro" id="IPR038501">
    <property type="entry name" value="Spore_GerAC_C_sf"/>
</dbReference>
<accession>A0A2Z2KH07</accession>
<evidence type="ECO:0000256" key="4">
    <source>
        <dbReference type="ARBA" id="ARBA00022729"/>
    </source>
</evidence>
<dbReference type="KEGG" id="pdh:B9T62_35105"/>
<keyword evidence="3" id="KW-0309">Germination</keyword>
<name>A0A2Z2KH07_9BACL</name>
<dbReference type="Gene3D" id="3.30.300.210">
    <property type="entry name" value="Nutrient germinant receptor protein C, domain 3"/>
    <property type="match status" value="1"/>
</dbReference>
<dbReference type="PANTHER" id="PTHR35789:SF1">
    <property type="entry name" value="SPORE GERMINATION PROTEIN B3"/>
    <property type="match status" value="1"/>
</dbReference>
<dbReference type="InterPro" id="IPR046953">
    <property type="entry name" value="Spore_GerAC-like_C"/>
</dbReference>
<evidence type="ECO:0000313" key="10">
    <source>
        <dbReference type="EMBL" id="ASA25504.1"/>
    </source>
</evidence>
<protein>
    <submittedName>
        <fullName evidence="10">Uncharacterized protein</fullName>
    </submittedName>
</protein>
<dbReference type="OrthoDB" id="2380468at2"/>
<dbReference type="NCBIfam" id="TIGR02887">
    <property type="entry name" value="spore_ger_x_C"/>
    <property type="match status" value="1"/>
</dbReference>
<keyword evidence="5" id="KW-0472">Membrane</keyword>
<dbReference type="PROSITE" id="PS51257">
    <property type="entry name" value="PROKAR_LIPOPROTEIN"/>
    <property type="match status" value="1"/>
</dbReference>
<dbReference type="InterPro" id="IPR057336">
    <property type="entry name" value="GerAC_N"/>
</dbReference>
<evidence type="ECO:0000259" key="9">
    <source>
        <dbReference type="Pfam" id="PF25198"/>
    </source>
</evidence>